<evidence type="ECO:0000313" key="3">
    <source>
        <dbReference type="Proteomes" id="UP000838878"/>
    </source>
</evidence>
<gene>
    <name evidence="2" type="ORF">BINO364_LOCUS4754</name>
</gene>
<proteinExistence type="predicted"/>
<sequence>MARICTHTQKYLYTRARLAASQLMTGATRIRDPHSASVRAIKPVYVKNFNSSGDDRSRFPRSRPPSRGKSAAPLGRAGSARPAPAREHTGLIKCSTVHTYPYAAARSTTRPTHYHTITYVYRTLLCVTVHVSYDL</sequence>
<organism evidence="2 3">
    <name type="scientific">Brenthis ino</name>
    <name type="common">lesser marbled fritillary</name>
    <dbReference type="NCBI Taxonomy" id="405034"/>
    <lineage>
        <taxon>Eukaryota</taxon>
        <taxon>Metazoa</taxon>
        <taxon>Ecdysozoa</taxon>
        <taxon>Arthropoda</taxon>
        <taxon>Hexapoda</taxon>
        <taxon>Insecta</taxon>
        <taxon>Pterygota</taxon>
        <taxon>Neoptera</taxon>
        <taxon>Endopterygota</taxon>
        <taxon>Lepidoptera</taxon>
        <taxon>Glossata</taxon>
        <taxon>Ditrysia</taxon>
        <taxon>Papilionoidea</taxon>
        <taxon>Nymphalidae</taxon>
        <taxon>Heliconiinae</taxon>
        <taxon>Argynnini</taxon>
        <taxon>Brenthis</taxon>
    </lineage>
</organism>
<evidence type="ECO:0000313" key="2">
    <source>
        <dbReference type="EMBL" id="CAH0718235.1"/>
    </source>
</evidence>
<feature type="compositionally biased region" description="Low complexity" evidence="1">
    <location>
        <begin position="67"/>
        <end position="83"/>
    </location>
</feature>
<feature type="non-terminal residue" evidence="2">
    <location>
        <position position="135"/>
    </location>
</feature>
<dbReference type="Proteomes" id="UP000838878">
    <property type="component" value="Chromosome 12"/>
</dbReference>
<feature type="region of interest" description="Disordered" evidence="1">
    <location>
        <begin position="52"/>
        <end position="88"/>
    </location>
</feature>
<dbReference type="EMBL" id="OV170232">
    <property type="protein sequence ID" value="CAH0718235.1"/>
    <property type="molecule type" value="Genomic_DNA"/>
</dbReference>
<protein>
    <submittedName>
        <fullName evidence="2">Uncharacterized protein</fullName>
    </submittedName>
</protein>
<evidence type="ECO:0000256" key="1">
    <source>
        <dbReference type="SAM" id="MobiDB-lite"/>
    </source>
</evidence>
<keyword evidence="3" id="KW-1185">Reference proteome</keyword>
<accession>A0A8J9V1D6</accession>
<reference evidence="2" key="1">
    <citation type="submission" date="2021-12" db="EMBL/GenBank/DDBJ databases">
        <authorList>
            <person name="Martin H S."/>
        </authorList>
    </citation>
    <scope>NUCLEOTIDE SEQUENCE</scope>
</reference>
<dbReference type="OrthoDB" id="79252at2759"/>
<dbReference type="AlphaFoldDB" id="A0A8J9V1D6"/>
<name>A0A8J9V1D6_9NEOP</name>